<feature type="transmembrane region" description="Helical" evidence="2">
    <location>
        <begin position="49"/>
        <end position="77"/>
    </location>
</feature>
<dbReference type="EMBL" id="CP074402">
    <property type="protein sequence ID" value="QVJ01383.1"/>
    <property type="molecule type" value="Genomic_DNA"/>
</dbReference>
<name>A0A975QKC6_9ACTN</name>
<gene>
    <name evidence="3" type="ORF">KGD82_25525</name>
</gene>
<dbReference type="RefSeq" id="WP_378736050.1">
    <property type="nucleotide sequence ID" value="NZ_CBDRIY010000026.1"/>
</dbReference>
<dbReference type="AlphaFoldDB" id="A0A975QKC6"/>
<feature type="region of interest" description="Disordered" evidence="1">
    <location>
        <begin position="1"/>
        <end position="22"/>
    </location>
</feature>
<feature type="transmembrane region" description="Helical" evidence="2">
    <location>
        <begin position="159"/>
        <end position="179"/>
    </location>
</feature>
<evidence type="ECO:0000256" key="2">
    <source>
        <dbReference type="SAM" id="Phobius"/>
    </source>
</evidence>
<evidence type="ECO:0000313" key="4">
    <source>
        <dbReference type="Proteomes" id="UP000682416"/>
    </source>
</evidence>
<feature type="transmembrane region" description="Helical" evidence="2">
    <location>
        <begin position="89"/>
        <end position="106"/>
    </location>
</feature>
<keyword evidence="2" id="KW-0472">Membrane</keyword>
<keyword evidence="2" id="KW-0812">Transmembrane</keyword>
<keyword evidence="2" id="KW-1133">Transmembrane helix</keyword>
<sequence>MAPLATDPTETTSDTVEERTPAAPPVDLRQEVLKGVGGPVGMLCSVLPVVVFAVLVPFLSLLAAIGGAVAVALALAVFRLWRGEKLMPALGGVFGVAVAGGLAAATGSANDFFLIGIWASLVGAVVLFVSLVARRPLTGVVWNAVHGGGHAWREDRSTLLVHDLATAAVTLMFAGRFAVRQWLYVADSTTGLAIADTVTGLPLTALAVVVVVWAFRRSTRRLRGPGTRA</sequence>
<dbReference type="InterPro" id="IPR016566">
    <property type="entry name" value="UCP010219"/>
</dbReference>
<keyword evidence="4" id="KW-1185">Reference proteome</keyword>
<dbReference type="Pfam" id="PF11361">
    <property type="entry name" value="DUF3159"/>
    <property type="match status" value="1"/>
</dbReference>
<dbReference type="Proteomes" id="UP000682416">
    <property type="component" value="Chromosome"/>
</dbReference>
<evidence type="ECO:0000313" key="3">
    <source>
        <dbReference type="EMBL" id="QVJ01383.1"/>
    </source>
</evidence>
<protein>
    <submittedName>
        <fullName evidence="3">DUF3159 domain-containing protein</fullName>
    </submittedName>
</protein>
<proteinExistence type="predicted"/>
<evidence type="ECO:0000256" key="1">
    <source>
        <dbReference type="SAM" id="MobiDB-lite"/>
    </source>
</evidence>
<feature type="transmembrane region" description="Helical" evidence="2">
    <location>
        <begin position="112"/>
        <end position="133"/>
    </location>
</feature>
<accession>A0A975QKC6</accession>
<organism evidence="3 4">
    <name type="scientific">Nocardiopsis eucommiae</name>
    <dbReference type="NCBI Taxonomy" id="2831970"/>
    <lineage>
        <taxon>Bacteria</taxon>
        <taxon>Bacillati</taxon>
        <taxon>Actinomycetota</taxon>
        <taxon>Actinomycetes</taxon>
        <taxon>Streptosporangiales</taxon>
        <taxon>Nocardiopsidaceae</taxon>
        <taxon>Nocardiopsis</taxon>
    </lineage>
</organism>
<feature type="transmembrane region" description="Helical" evidence="2">
    <location>
        <begin position="191"/>
        <end position="215"/>
    </location>
</feature>
<dbReference type="KEGG" id="nec:KGD82_25525"/>
<reference evidence="3" key="1">
    <citation type="submission" date="2021-05" db="EMBL/GenBank/DDBJ databases">
        <authorList>
            <person name="Kaiqin L."/>
            <person name="Jian G."/>
        </authorList>
    </citation>
    <scope>NUCLEOTIDE SEQUENCE</scope>
    <source>
        <strain evidence="3">HDS5</strain>
    </source>
</reference>